<name>A0A2T0Z035_9ACTN</name>
<evidence type="ECO:0000259" key="1">
    <source>
        <dbReference type="Pfam" id="PF12697"/>
    </source>
</evidence>
<dbReference type="Gene3D" id="3.40.50.1820">
    <property type="entry name" value="alpha/beta hydrolase"/>
    <property type="match status" value="1"/>
</dbReference>
<dbReference type="AlphaFoldDB" id="A0A2T0Z035"/>
<dbReference type="InterPro" id="IPR029058">
    <property type="entry name" value="AB_hydrolase_fold"/>
</dbReference>
<gene>
    <name evidence="2" type="ORF">CLV47_1329</name>
</gene>
<protein>
    <submittedName>
        <fullName evidence="2">Alpha/beta hydrolase family protein</fullName>
    </submittedName>
</protein>
<accession>A0A2T0Z035</accession>
<dbReference type="GO" id="GO:0016787">
    <property type="term" value="F:hydrolase activity"/>
    <property type="evidence" value="ECO:0007669"/>
    <property type="project" value="UniProtKB-KW"/>
</dbReference>
<comment type="caution">
    <text evidence="2">The sequence shown here is derived from an EMBL/GenBank/DDBJ whole genome shotgun (WGS) entry which is preliminary data.</text>
</comment>
<reference evidence="2 3" key="1">
    <citation type="submission" date="2018-03" db="EMBL/GenBank/DDBJ databases">
        <title>Genomic Encyclopedia of Archaeal and Bacterial Type Strains, Phase II (KMG-II): from individual species to whole genera.</title>
        <authorList>
            <person name="Goeker M."/>
        </authorList>
    </citation>
    <scope>NUCLEOTIDE SEQUENCE [LARGE SCALE GENOMIC DNA]</scope>
    <source>
        <strain evidence="2 3">DSM 100065</strain>
    </source>
</reference>
<dbReference type="SUPFAM" id="SSF53474">
    <property type="entry name" value="alpha/beta-Hydrolases"/>
    <property type="match status" value="1"/>
</dbReference>
<evidence type="ECO:0000313" key="3">
    <source>
        <dbReference type="Proteomes" id="UP000237752"/>
    </source>
</evidence>
<dbReference type="RefSeq" id="WP_170111196.1">
    <property type="nucleotide sequence ID" value="NZ_PVUE01000032.1"/>
</dbReference>
<sequence length="247" mass="26505">MTNHPHLRWFAFRTQPSTIVVVLHGGSESSTEPVTRLNTSWLRMWDFARAVAKRPASTDVAVVLVRNTVRGWNGGTKPSALTDARWVLDKLTQRHPDAGVILVGHSLGGRVACALADYPSVRGVVVLAPWLPGTTDASGASVLEPMRFDAGTALAVAHGTADLWCAPAQSLTFCNRAVAAGVPTVRAEMPGAGHFLLHRPGQWRRFVRLAVTAIIDRTGPFDGSRHEVDIRQPIGTAISDLQGATGE</sequence>
<organism evidence="2 3">
    <name type="scientific">Antricoccus suffuscus</name>
    <dbReference type="NCBI Taxonomy" id="1629062"/>
    <lineage>
        <taxon>Bacteria</taxon>
        <taxon>Bacillati</taxon>
        <taxon>Actinomycetota</taxon>
        <taxon>Actinomycetes</taxon>
        <taxon>Geodermatophilales</taxon>
        <taxon>Antricoccaceae</taxon>
        <taxon>Antricoccus</taxon>
    </lineage>
</organism>
<dbReference type="Proteomes" id="UP000237752">
    <property type="component" value="Unassembled WGS sequence"/>
</dbReference>
<keyword evidence="2" id="KW-0378">Hydrolase</keyword>
<dbReference type="InterPro" id="IPR000073">
    <property type="entry name" value="AB_hydrolase_1"/>
</dbReference>
<dbReference type="Pfam" id="PF12697">
    <property type="entry name" value="Abhydrolase_6"/>
    <property type="match status" value="1"/>
</dbReference>
<evidence type="ECO:0000313" key="2">
    <source>
        <dbReference type="EMBL" id="PRZ29700.1"/>
    </source>
</evidence>
<feature type="domain" description="AB hydrolase-1" evidence="1">
    <location>
        <begin position="20"/>
        <end position="150"/>
    </location>
</feature>
<proteinExistence type="predicted"/>
<dbReference type="EMBL" id="PVUE01000032">
    <property type="protein sequence ID" value="PRZ29700.1"/>
    <property type="molecule type" value="Genomic_DNA"/>
</dbReference>
<keyword evidence="3" id="KW-1185">Reference proteome</keyword>